<dbReference type="EMBL" id="CP111027">
    <property type="protein sequence ID" value="WAR29116.1"/>
    <property type="molecule type" value="Genomic_DNA"/>
</dbReference>
<evidence type="ECO:0000313" key="3">
    <source>
        <dbReference type="Proteomes" id="UP001164746"/>
    </source>
</evidence>
<organism evidence="2 3">
    <name type="scientific">Mya arenaria</name>
    <name type="common">Soft-shell clam</name>
    <dbReference type="NCBI Taxonomy" id="6604"/>
    <lineage>
        <taxon>Eukaryota</taxon>
        <taxon>Metazoa</taxon>
        <taxon>Spiralia</taxon>
        <taxon>Lophotrochozoa</taxon>
        <taxon>Mollusca</taxon>
        <taxon>Bivalvia</taxon>
        <taxon>Autobranchia</taxon>
        <taxon>Heteroconchia</taxon>
        <taxon>Euheterodonta</taxon>
        <taxon>Imparidentia</taxon>
        <taxon>Neoheterodontei</taxon>
        <taxon>Myida</taxon>
        <taxon>Myoidea</taxon>
        <taxon>Myidae</taxon>
        <taxon>Mya</taxon>
    </lineage>
</organism>
<sequence length="90" mass="9744">MSQKANNISSKGTIDATTGDSNTQVKYISRREEEDAIQEQDGACGKAITSTVASDECYNDSHTQMKTIYRRESTIHGDDGACGQGLSAYM</sequence>
<protein>
    <submittedName>
        <fullName evidence="2">Uncharacterized protein</fullName>
    </submittedName>
</protein>
<evidence type="ECO:0000256" key="1">
    <source>
        <dbReference type="SAM" id="MobiDB-lite"/>
    </source>
</evidence>
<feature type="region of interest" description="Disordered" evidence="1">
    <location>
        <begin position="1"/>
        <end position="24"/>
    </location>
</feature>
<name>A0ABY7G7U4_MYAAR</name>
<gene>
    <name evidence="2" type="ORF">MAR_002684</name>
</gene>
<keyword evidence="3" id="KW-1185">Reference proteome</keyword>
<proteinExistence type="predicted"/>
<evidence type="ECO:0000313" key="2">
    <source>
        <dbReference type="EMBL" id="WAR29116.1"/>
    </source>
</evidence>
<reference evidence="2" key="1">
    <citation type="submission" date="2022-11" db="EMBL/GenBank/DDBJ databases">
        <title>Centuries of genome instability and evolution in soft-shell clam transmissible cancer (bioRxiv).</title>
        <authorList>
            <person name="Hart S.F.M."/>
            <person name="Yonemitsu M.A."/>
            <person name="Giersch R.M."/>
            <person name="Beal B.F."/>
            <person name="Arriagada G."/>
            <person name="Davis B.W."/>
            <person name="Ostrander E.A."/>
            <person name="Goff S.P."/>
            <person name="Metzger M.J."/>
        </authorList>
    </citation>
    <scope>NUCLEOTIDE SEQUENCE</scope>
    <source>
        <strain evidence="2">MELC-2E11</strain>
        <tissue evidence="2">Siphon/mantle</tissue>
    </source>
</reference>
<dbReference type="Proteomes" id="UP001164746">
    <property type="component" value="Chromosome 16"/>
</dbReference>
<accession>A0ABY7G7U4</accession>